<dbReference type="Pfam" id="PF19031">
    <property type="entry name" value="Intu_longin_1"/>
    <property type="match status" value="1"/>
</dbReference>
<evidence type="ECO:0000256" key="2">
    <source>
        <dbReference type="ARBA" id="ARBA00004241"/>
    </source>
</evidence>
<dbReference type="InterPro" id="IPR043989">
    <property type="entry name" value="CCZ1/INTU/HSP4_longin_3"/>
</dbReference>
<dbReference type="OrthoDB" id="10038586at2759"/>
<reference evidence="11 12" key="1">
    <citation type="submission" date="2018-04" db="EMBL/GenBank/DDBJ databases">
        <title>The genome of golden apple snail Pomacea canaliculata provides insight into stress tolerance and invasive adaptation.</title>
        <authorList>
            <person name="Liu C."/>
            <person name="Liu B."/>
            <person name="Ren Y."/>
            <person name="Zhang Y."/>
            <person name="Wang H."/>
            <person name="Li S."/>
            <person name="Jiang F."/>
            <person name="Yin L."/>
            <person name="Zhang G."/>
            <person name="Qian W."/>
            <person name="Fan W."/>
        </authorList>
    </citation>
    <scope>NUCLEOTIDE SEQUENCE [LARGE SCALE GENOMIC DNA]</scope>
    <source>
        <strain evidence="11">SZHN2017</strain>
        <tissue evidence="11">Muscle</tissue>
    </source>
</reference>
<evidence type="ECO:0000259" key="10">
    <source>
        <dbReference type="PROSITE" id="PS50106"/>
    </source>
</evidence>
<feature type="region of interest" description="Disordered" evidence="9">
    <location>
        <begin position="1"/>
        <end position="53"/>
    </location>
</feature>
<comment type="subcellular location">
    <subcellularLocation>
        <location evidence="2">Cell surface</location>
    </subcellularLocation>
    <subcellularLocation>
        <location evidence="1">Cytoplasm</location>
        <location evidence="1">Cytoskeleton</location>
        <location evidence="1">Cilium basal body</location>
    </subcellularLocation>
</comment>
<evidence type="ECO:0000313" key="12">
    <source>
        <dbReference type="Proteomes" id="UP000245119"/>
    </source>
</evidence>
<evidence type="ECO:0000256" key="3">
    <source>
        <dbReference type="ARBA" id="ARBA00010034"/>
    </source>
</evidence>
<proteinExistence type="inferred from homology"/>
<sequence length="1039" mass="116193">MAHFPSLKPFYDPDKEQEVYRKRDGNLKVRSQSPSPPDVIVQGTDPGSENERPLKLEPRWTRHVLQDQGDLFYIDAGSKSGIKEYSSSDYHASRITSAAHSGVNGLLCQAGVQNSNGAFPFTDLSQTKAVEEYEGKLVQTQAETHIKSEQLRQNRKERTNDKEIIYHGNFRNTIQTTKGISECKVGKENNSRALLWENGTPFDATNNMTNCNDVDKTNSEQPQKQQRQNGRQLKDISLIPDLSKRTFDLGNGKERASGAELFELLFGIVLCRYNQRPTSETGTYTGMNGQCHNQKERKIVVQSIVPGSAADRSERIHRGDMLVHINGQEVTWSNLLHLVQTVKKEVKLTFQVPKIIGPTSCSSSSNINGVSRQPAYYNLCARVTGCDIHAIQQQLLQHLCAAMYLTLPSSDNETSAQDDIVYCFPPQEETLTAIRGVFLTLSSSLQDIVCSGAKSSCLQIGTQQVNVVYHQQGRDVFVLTAEAQRVPLSLLHCIKNKVRRMLCTVFGNVDRAFRNGDCEQLNQVFALLFHHLLCQQDVKTDNGCVAVGTIHEGPYSHLALHTLVGTPMLLLSEENRLICDEILSEFEAVDFDDFLEDNELYSRRSYLVLGCSLYFKNYLVCSHLHDSDLQDVESFLQCHYLLTLAARQPLDELVVWQEVHLSRKQSASVAAGSSSLGYQEHSGRWFMLIVGMKHFLLATLLEAGSCCQEPRSKCGPHPLYVNQARATLIQLDTEEVHMSTCCQDRLNQDLESPLVTDAGRFVTWGRQGREDGTSMRSLSSKPPSPARAASDSVFKFKSSPRTENKSSLEADTQSDKSPGTQDTGVIRRQGSKLSYGSNDSGGSGSSAGAPKSKSSRFSSLLDIASIGRSMSALHIDTIGNQSSSGLMKLTRGRDNTLFHFIYHRESEGILVTPANLDLTSGDGNIQMELLSNFHRCVLQIRAEFQSRNRLQQEKEKQSLSPFRREHLLTKNVHEHGVLFHFQSYSSTANSDRRQLVTLFYWVIGRQFLHSPNRDELYVCFHESASQNLVEMAFSLGFGC</sequence>
<comment type="caution">
    <text evidence="11">The sequence shown here is derived from an EMBL/GenBank/DDBJ whole genome shotgun (WGS) entry which is preliminary data.</text>
</comment>
<dbReference type="GO" id="GO:0016192">
    <property type="term" value="P:vesicle-mediated transport"/>
    <property type="evidence" value="ECO:0007669"/>
    <property type="project" value="InterPro"/>
</dbReference>
<dbReference type="Pfam" id="PF19033">
    <property type="entry name" value="Intu_longin_3"/>
    <property type="match status" value="1"/>
</dbReference>
<feature type="compositionally biased region" description="Polar residues" evidence="9">
    <location>
        <begin position="203"/>
        <end position="212"/>
    </location>
</feature>
<dbReference type="PANTHER" id="PTHR21082:SF4">
    <property type="entry name" value="PROTEIN INTURNED"/>
    <property type="match status" value="1"/>
</dbReference>
<dbReference type="InterPro" id="IPR001478">
    <property type="entry name" value="PDZ"/>
</dbReference>
<name>A0A2T7PMX1_POMCA</name>
<dbReference type="PANTHER" id="PTHR21082">
    <property type="entry name" value="PROTEIN INTURNED"/>
    <property type="match status" value="1"/>
</dbReference>
<evidence type="ECO:0000256" key="4">
    <source>
        <dbReference type="ARBA" id="ARBA00015639"/>
    </source>
</evidence>
<feature type="region of interest" description="Disordered" evidence="9">
    <location>
        <begin position="198"/>
        <end position="234"/>
    </location>
</feature>
<dbReference type="EMBL" id="PZQS01000003">
    <property type="protein sequence ID" value="PVD34788.1"/>
    <property type="molecule type" value="Genomic_DNA"/>
</dbReference>
<feature type="compositionally biased region" description="Low complexity" evidence="9">
    <location>
        <begin position="221"/>
        <end position="231"/>
    </location>
</feature>
<dbReference type="SMART" id="SM00228">
    <property type="entry name" value="PDZ"/>
    <property type="match status" value="1"/>
</dbReference>
<dbReference type="OMA" id="WENFAEQ"/>
<dbReference type="Proteomes" id="UP000245119">
    <property type="component" value="Linkage Group LG3"/>
</dbReference>
<dbReference type="GO" id="GO:0009986">
    <property type="term" value="C:cell surface"/>
    <property type="evidence" value="ECO:0007669"/>
    <property type="project" value="UniProtKB-SubCell"/>
</dbReference>
<keyword evidence="6" id="KW-0963">Cytoplasm</keyword>
<dbReference type="STRING" id="400727.A0A2T7PMX1"/>
<dbReference type="Gene3D" id="2.30.42.10">
    <property type="match status" value="1"/>
</dbReference>
<keyword evidence="12" id="KW-1185">Reference proteome</keyword>
<feature type="region of interest" description="Disordered" evidence="9">
    <location>
        <begin position="761"/>
        <end position="854"/>
    </location>
</feature>
<keyword evidence="5" id="KW-0217">Developmental protein</keyword>
<dbReference type="GO" id="GO:0060271">
    <property type="term" value="P:cilium assembly"/>
    <property type="evidence" value="ECO:0007669"/>
    <property type="project" value="InterPro"/>
</dbReference>
<evidence type="ECO:0000256" key="5">
    <source>
        <dbReference type="ARBA" id="ARBA00022473"/>
    </source>
</evidence>
<evidence type="ECO:0000256" key="9">
    <source>
        <dbReference type="SAM" id="MobiDB-lite"/>
    </source>
</evidence>
<evidence type="ECO:0000256" key="7">
    <source>
        <dbReference type="ARBA" id="ARBA00022794"/>
    </source>
</evidence>
<dbReference type="GO" id="GO:0007399">
    <property type="term" value="P:nervous system development"/>
    <property type="evidence" value="ECO:0007669"/>
    <property type="project" value="TreeGrafter"/>
</dbReference>
<feature type="compositionally biased region" description="Basic and acidic residues" evidence="9">
    <location>
        <begin position="11"/>
        <end position="27"/>
    </location>
</feature>
<feature type="domain" description="PDZ" evidence="10">
    <location>
        <begin position="299"/>
        <end position="354"/>
    </location>
</feature>
<evidence type="ECO:0000256" key="1">
    <source>
        <dbReference type="ARBA" id="ARBA00004120"/>
    </source>
</evidence>
<evidence type="ECO:0000256" key="8">
    <source>
        <dbReference type="ARBA" id="ARBA00032633"/>
    </source>
</evidence>
<dbReference type="PROSITE" id="PS50106">
    <property type="entry name" value="PDZ"/>
    <property type="match status" value="1"/>
</dbReference>
<dbReference type="GO" id="GO:0005929">
    <property type="term" value="C:cilium"/>
    <property type="evidence" value="ECO:0007669"/>
    <property type="project" value="TreeGrafter"/>
</dbReference>
<dbReference type="InterPro" id="IPR043988">
    <property type="entry name" value="CCZ1/INTU_longin_2"/>
</dbReference>
<dbReference type="InterPro" id="IPR043987">
    <property type="entry name" value="CCZ1/INTU/HSP4_longin_1"/>
</dbReference>
<evidence type="ECO:0000313" key="11">
    <source>
        <dbReference type="EMBL" id="PVD34788.1"/>
    </source>
</evidence>
<dbReference type="SUPFAM" id="SSF50156">
    <property type="entry name" value="PDZ domain-like"/>
    <property type="match status" value="1"/>
</dbReference>
<accession>A0A2T7PMX1</accession>
<evidence type="ECO:0000256" key="6">
    <source>
        <dbReference type="ARBA" id="ARBA00022490"/>
    </source>
</evidence>
<organism evidence="11 12">
    <name type="scientific">Pomacea canaliculata</name>
    <name type="common">Golden apple snail</name>
    <dbReference type="NCBI Taxonomy" id="400727"/>
    <lineage>
        <taxon>Eukaryota</taxon>
        <taxon>Metazoa</taxon>
        <taxon>Spiralia</taxon>
        <taxon>Lophotrochozoa</taxon>
        <taxon>Mollusca</taxon>
        <taxon>Gastropoda</taxon>
        <taxon>Caenogastropoda</taxon>
        <taxon>Architaenioglossa</taxon>
        <taxon>Ampullarioidea</taxon>
        <taxon>Ampullariidae</taxon>
        <taxon>Pomacea</taxon>
    </lineage>
</organism>
<dbReference type="AlphaFoldDB" id="A0A2T7PMX1"/>
<gene>
    <name evidence="11" type="ORF">C0Q70_06065</name>
</gene>
<feature type="compositionally biased region" description="Polar residues" evidence="9">
    <location>
        <begin position="809"/>
        <end position="823"/>
    </location>
</feature>
<dbReference type="InterPro" id="IPR036034">
    <property type="entry name" value="PDZ_sf"/>
</dbReference>
<keyword evidence="7" id="KW-0970">Cilium biogenesis/degradation</keyword>
<dbReference type="GO" id="GO:0001736">
    <property type="term" value="P:establishment of planar polarity"/>
    <property type="evidence" value="ECO:0007669"/>
    <property type="project" value="InterPro"/>
</dbReference>
<dbReference type="InterPro" id="IPR039151">
    <property type="entry name" value="INTU"/>
</dbReference>
<protein>
    <recommendedName>
        <fullName evidence="4">Protein inturned</fullName>
    </recommendedName>
    <alternativeName>
        <fullName evidence="8">Inturned planar cell polarity effector homolog</fullName>
    </alternativeName>
</protein>
<dbReference type="GO" id="GO:0005737">
    <property type="term" value="C:cytoplasm"/>
    <property type="evidence" value="ECO:0007669"/>
    <property type="project" value="TreeGrafter"/>
</dbReference>
<feature type="compositionally biased region" description="Low complexity" evidence="9">
    <location>
        <begin position="777"/>
        <end position="792"/>
    </location>
</feature>
<comment type="similarity">
    <text evidence="3">Belongs to the inturned family.</text>
</comment>
<dbReference type="Pfam" id="PF00595">
    <property type="entry name" value="PDZ"/>
    <property type="match status" value="1"/>
</dbReference>
<dbReference type="CDD" id="cd00136">
    <property type="entry name" value="PDZ_canonical"/>
    <property type="match status" value="1"/>
</dbReference>
<dbReference type="Pfam" id="PF19032">
    <property type="entry name" value="Intu_longin_2"/>
    <property type="match status" value="1"/>
</dbReference>